<keyword evidence="9" id="KW-0175">Coiled coil</keyword>
<keyword evidence="4" id="KW-0934">Plastid</keyword>
<feature type="repeat" description="PPR" evidence="8">
    <location>
        <begin position="145"/>
        <end position="179"/>
    </location>
</feature>
<dbReference type="PANTHER" id="PTHR24015:SF1903">
    <property type="entry name" value="OS05G0305300 PROTEIN"/>
    <property type="match status" value="1"/>
</dbReference>
<dbReference type="Pfam" id="PF01535">
    <property type="entry name" value="PPR"/>
    <property type="match status" value="7"/>
</dbReference>
<evidence type="ECO:0000256" key="3">
    <source>
        <dbReference type="ARBA" id="ARBA00022528"/>
    </source>
</evidence>
<dbReference type="FunFam" id="1.25.40.10:FF:000090">
    <property type="entry name" value="Pentatricopeptide repeat-containing protein, chloroplastic"/>
    <property type="match status" value="1"/>
</dbReference>
<feature type="repeat" description="PPR" evidence="8">
    <location>
        <begin position="215"/>
        <end position="249"/>
    </location>
</feature>
<evidence type="ECO:0000313" key="10">
    <source>
        <dbReference type="EMBL" id="SPD08274.1"/>
    </source>
</evidence>
<feature type="repeat" description="PPR" evidence="8">
    <location>
        <begin position="417"/>
        <end position="451"/>
    </location>
</feature>
<dbReference type="EMBL" id="OIVN01003024">
    <property type="protein sequence ID" value="SPD08274.1"/>
    <property type="molecule type" value="Genomic_DNA"/>
</dbReference>
<dbReference type="InterPro" id="IPR046960">
    <property type="entry name" value="PPR_At4g14850-like_plant"/>
</dbReference>
<feature type="repeat" description="PPR" evidence="8">
    <location>
        <begin position="285"/>
        <end position="315"/>
    </location>
</feature>
<accession>A0A2N9H9M3</accession>
<comment type="subcellular location">
    <subcellularLocation>
        <location evidence="1">Plastid</location>
        <location evidence="1">Chloroplast</location>
    </subcellularLocation>
</comment>
<dbReference type="FunFam" id="1.25.40.10:FF:000205">
    <property type="entry name" value="Pentatricopeptide repeat-containing protein, mitochondrial"/>
    <property type="match status" value="1"/>
</dbReference>
<dbReference type="Gene3D" id="1.25.40.10">
    <property type="entry name" value="Tetratricopeptide repeat domain"/>
    <property type="match status" value="3"/>
</dbReference>
<name>A0A2N9H9M3_FAGSY</name>
<evidence type="ECO:0000256" key="1">
    <source>
        <dbReference type="ARBA" id="ARBA00004229"/>
    </source>
</evidence>
<organism evidence="10">
    <name type="scientific">Fagus sylvatica</name>
    <name type="common">Beechnut</name>
    <dbReference type="NCBI Taxonomy" id="28930"/>
    <lineage>
        <taxon>Eukaryota</taxon>
        <taxon>Viridiplantae</taxon>
        <taxon>Streptophyta</taxon>
        <taxon>Embryophyta</taxon>
        <taxon>Tracheophyta</taxon>
        <taxon>Spermatophyta</taxon>
        <taxon>Magnoliopsida</taxon>
        <taxon>eudicotyledons</taxon>
        <taxon>Gunneridae</taxon>
        <taxon>Pentapetalae</taxon>
        <taxon>rosids</taxon>
        <taxon>fabids</taxon>
        <taxon>Fagales</taxon>
        <taxon>Fagaceae</taxon>
        <taxon>Fagus</taxon>
    </lineage>
</organism>
<keyword evidence="3" id="KW-0150">Chloroplast</keyword>
<feature type="coiled-coil region" evidence="9">
    <location>
        <begin position="651"/>
        <end position="718"/>
    </location>
</feature>
<reference evidence="10" key="1">
    <citation type="submission" date="2018-02" db="EMBL/GenBank/DDBJ databases">
        <authorList>
            <person name="Cohen D.B."/>
            <person name="Kent A.D."/>
        </authorList>
    </citation>
    <scope>NUCLEOTIDE SEQUENCE</scope>
</reference>
<dbReference type="Pfam" id="PF13041">
    <property type="entry name" value="PPR_2"/>
    <property type="match status" value="2"/>
</dbReference>
<dbReference type="PANTHER" id="PTHR24015">
    <property type="entry name" value="OS07G0578800 PROTEIN-RELATED"/>
    <property type="match status" value="1"/>
</dbReference>
<dbReference type="Pfam" id="PF06364">
    <property type="entry name" value="DUF1068"/>
    <property type="match status" value="1"/>
</dbReference>
<sequence length="739" mass="82255">MKFFKPTPLCSTPILLQTPLPFPSLLKACTSLELFSHGLSFHQRVTVNGYSSDSYIASSLINFYAKFGCVRSAHKRQGIQPSSVTLLSMLSGAPELNQVQCLHGCTVLYGFESDIALANSILNVYGKCGSIEDAKEFFEFMDYRDMISWNSLLSGYAQIGDVRKVLQLLDRMRIEGMEPDQQTFGSLVSVTAMQSNLKWGKLVHGKVLRAGFYLDAHVETSLIVMYLKCGNIDSAFQIFEQVPDKDVVLWTAMISGLVQNDCADGSFDLGTSIHGYVLRQGMSLDIPAQNSLVNMYAKCGHLDQSFAYFDRMAKRDLVSWNAIVAGYAQNGHIFKSLLLFNEMRTTLQRPDSITVVSLLQGCASIGAINQGKWIHNFVIRSCLRPCILVDTALVDMYSKCGDLDTAQKCFDGMSQHDVVTWSTIIAGYGCHGKGETALRMYSEFLHTGIEPNHVIFLSVLSTCSHNGLVHHGLSIFQSMTEDFGIAPNLEHRACIVDLLSRAGRVEEAYNFYKRMFQEPTIDVLGILLDACRAKGNDELGDIIARDILMLRPANAGNYVQLAHSYASMNRWDGVVGYIVGPPLYYLLSESFTTAADRHVSSSSSACPICLCDCSSQPLFSLPDGWSNMTVTDCMKHDPDVSEEAEQGFIDLLSEELKLKEAEAQENQWRADMALLEAKKKSSQYQKEADKCNSGMDTCEEAREKAESALEAQKNLTAMWQRRAIQRGWKEPRVKLRAHV</sequence>
<evidence type="ECO:0000256" key="7">
    <source>
        <dbReference type="ARBA" id="ARBA00061659"/>
    </source>
</evidence>
<dbReference type="AlphaFoldDB" id="A0A2N9H9M3"/>
<dbReference type="InterPro" id="IPR002885">
    <property type="entry name" value="PPR_rpt"/>
</dbReference>
<gene>
    <name evidence="10" type="ORF">FSB_LOCUS36156</name>
</gene>
<dbReference type="InterPro" id="IPR011990">
    <property type="entry name" value="TPR-like_helical_dom_sf"/>
</dbReference>
<proteinExistence type="inferred from homology"/>
<comment type="similarity">
    <text evidence="2">Belongs to the PPR family. PCMP-H subfamily.</text>
</comment>
<keyword evidence="6" id="KW-0809">Transit peptide</keyword>
<protein>
    <submittedName>
        <fullName evidence="10">Uncharacterized protein</fullName>
    </submittedName>
</protein>
<evidence type="ECO:0000256" key="9">
    <source>
        <dbReference type="SAM" id="Coils"/>
    </source>
</evidence>
<dbReference type="GO" id="GO:0005739">
    <property type="term" value="C:mitochondrion"/>
    <property type="evidence" value="ECO:0007669"/>
    <property type="project" value="UniProtKB-ARBA"/>
</dbReference>
<evidence type="ECO:0000256" key="6">
    <source>
        <dbReference type="ARBA" id="ARBA00022946"/>
    </source>
</evidence>
<dbReference type="GO" id="GO:0009451">
    <property type="term" value="P:RNA modification"/>
    <property type="evidence" value="ECO:0007669"/>
    <property type="project" value="InterPro"/>
</dbReference>
<evidence type="ECO:0000256" key="5">
    <source>
        <dbReference type="ARBA" id="ARBA00022737"/>
    </source>
</evidence>
<evidence type="ECO:0000256" key="4">
    <source>
        <dbReference type="ARBA" id="ARBA00022640"/>
    </source>
</evidence>
<dbReference type="GO" id="GO:0003723">
    <property type="term" value="F:RNA binding"/>
    <property type="evidence" value="ECO:0007669"/>
    <property type="project" value="InterPro"/>
</dbReference>
<evidence type="ECO:0000256" key="2">
    <source>
        <dbReference type="ARBA" id="ARBA00006643"/>
    </source>
</evidence>
<evidence type="ECO:0000256" key="8">
    <source>
        <dbReference type="PROSITE-ProRule" id="PRU00708"/>
    </source>
</evidence>
<feature type="repeat" description="PPR" evidence="8">
    <location>
        <begin position="316"/>
        <end position="350"/>
    </location>
</feature>
<dbReference type="InterPro" id="IPR010471">
    <property type="entry name" value="DUF1068"/>
</dbReference>
<keyword evidence="5" id="KW-0677">Repeat</keyword>
<dbReference type="PROSITE" id="PS51375">
    <property type="entry name" value="PPR"/>
    <property type="match status" value="5"/>
</dbReference>
<comment type="similarity">
    <text evidence="7">Belongs to the PPR family. PCMP-E subfamily.</text>
</comment>
<dbReference type="FunFam" id="1.25.40.10:FF:000395">
    <property type="entry name" value="Pentatricopeptide repeat-containing protein chloroplastic"/>
    <property type="match status" value="1"/>
</dbReference>
<dbReference type="NCBIfam" id="TIGR00756">
    <property type="entry name" value="PPR"/>
    <property type="match status" value="3"/>
</dbReference>
<dbReference type="GO" id="GO:0009507">
    <property type="term" value="C:chloroplast"/>
    <property type="evidence" value="ECO:0007669"/>
    <property type="project" value="UniProtKB-SubCell"/>
</dbReference>